<evidence type="ECO:0000256" key="2">
    <source>
        <dbReference type="SAM" id="SignalP"/>
    </source>
</evidence>
<accession>A0ABQ6MAE5</accession>
<dbReference type="EMBL" id="BRYB01001303">
    <property type="protein sequence ID" value="GMI22711.1"/>
    <property type="molecule type" value="Genomic_DNA"/>
</dbReference>
<sequence>MPPPPPPTSSKLLISLSLTFVSSCVLLHQLDAPSSFCSNLVRSLASLLTLGGLASSIDSLLSPPAPAPSLSTSGFPSNGLVLNPKAPPRPPARTPSPGLRKTGTLPMSSLQVNHWSLTGQPAPAPEPPALAPPSPAASESSAPGGDQAPAFTAGVLGGSGTKRAGNPFLQGAPTTRAPDQSRPKGGGYQCSPTRTRSKRGDAAAK</sequence>
<name>A0ABQ6MAE5_9STRA</name>
<keyword evidence="2" id="KW-0732">Signal</keyword>
<dbReference type="Proteomes" id="UP001165060">
    <property type="component" value="Unassembled WGS sequence"/>
</dbReference>
<feature type="compositionally biased region" description="Pro residues" evidence="1">
    <location>
        <begin position="122"/>
        <end position="135"/>
    </location>
</feature>
<feature type="compositionally biased region" description="Polar residues" evidence="1">
    <location>
        <begin position="105"/>
        <end position="119"/>
    </location>
</feature>
<feature type="region of interest" description="Disordered" evidence="1">
    <location>
        <begin position="64"/>
        <end position="205"/>
    </location>
</feature>
<evidence type="ECO:0000313" key="4">
    <source>
        <dbReference type="Proteomes" id="UP001165060"/>
    </source>
</evidence>
<proteinExistence type="predicted"/>
<reference evidence="3 4" key="1">
    <citation type="journal article" date="2023" name="Commun. Biol.">
        <title>Genome analysis of Parmales, the sister group of diatoms, reveals the evolutionary specialization of diatoms from phago-mixotrophs to photoautotrophs.</title>
        <authorList>
            <person name="Ban H."/>
            <person name="Sato S."/>
            <person name="Yoshikawa S."/>
            <person name="Yamada K."/>
            <person name="Nakamura Y."/>
            <person name="Ichinomiya M."/>
            <person name="Sato N."/>
            <person name="Blanc-Mathieu R."/>
            <person name="Endo H."/>
            <person name="Kuwata A."/>
            <person name="Ogata H."/>
        </authorList>
    </citation>
    <scope>NUCLEOTIDE SEQUENCE [LARGE SCALE GENOMIC DNA]</scope>
</reference>
<evidence type="ECO:0000256" key="1">
    <source>
        <dbReference type="SAM" id="MobiDB-lite"/>
    </source>
</evidence>
<organism evidence="3 4">
    <name type="scientific">Tetraparma gracilis</name>
    <dbReference type="NCBI Taxonomy" id="2962635"/>
    <lineage>
        <taxon>Eukaryota</taxon>
        <taxon>Sar</taxon>
        <taxon>Stramenopiles</taxon>
        <taxon>Ochrophyta</taxon>
        <taxon>Bolidophyceae</taxon>
        <taxon>Parmales</taxon>
        <taxon>Triparmaceae</taxon>
        <taxon>Tetraparma</taxon>
    </lineage>
</organism>
<feature type="chain" id="PRO_5045591978" evidence="2">
    <location>
        <begin position="24"/>
        <end position="205"/>
    </location>
</feature>
<feature type="compositionally biased region" description="Pro residues" evidence="1">
    <location>
        <begin position="85"/>
        <end position="94"/>
    </location>
</feature>
<evidence type="ECO:0000313" key="3">
    <source>
        <dbReference type="EMBL" id="GMI22711.1"/>
    </source>
</evidence>
<gene>
    <name evidence="3" type="ORF">TeGR_g15222</name>
</gene>
<comment type="caution">
    <text evidence="3">The sequence shown here is derived from an EMBL/GenBank/DDBJ whole genome shotgun (WGS) entry which is preliminary data.</text>
</comment>
<feature type="compositionally biased region" description="Low complexity" evidence="1">
    <location>
        <begin position="64"/>
        <end position="73"/>
    </location>
</feature>
<keyword evidence="4" id="KW-1185">Reference proteome</keyword>
<protein>
    <submittedName>
        <fullName evidence="3">Uncharacterized protein</fullName>
    </submittedName>
</protein>
<feature type="signal peptide" evidence="2">
    <location>
        <begin position="1"/>
        <end position="23"/>
    </location>
</feature>